<accession>A0A0K2YAQ5</accession>
<keyword evidence="3" id="KW-1185">Reference proteome</keyword>
<feature type="compositionally biased region" description="Low complexity" evidence="1">
    <location>
        <begin position="489"/>
        <end position="505"/>
    </location>
</feature>
<feature type="compositionally biased region" description="Polar residues" evidence="1">
    <location>
        <begin position="400"/>
        <end position="411"/>
    </location>
</feature>
<evidence type="ECO:0000313" key="3">
    <source>
        <dbReference type="Proteomes" id="UP000046090"/>
    </source>
</evidence>
<protein>
    <submittedName>
        <fullName evidence="2">Uncharacterized protein</fullName>
    </submittedName>
</protein>
<name>A0A0K2YAQ5_HELHE</name>
<dbReference type="Proteomes" id="UP000046090">
    <property type="component" value="Unassembled WGS sequence"/>
</dbReference>
<feature type="region of interest" description="Disordered" evidence="1">
    <location>
        <begin position="237"/>
        <end position="263"/>
    </location>
</feature>
<feature type="region of interest" description="Disordered" evidence="1">
    <location>
        <begin position="165"/>
        <end position="224"/>
    </location>
</feature>
<organism evidence="2 3">
    <name type="scientific">Helicobacter heilmannii</name>
    <dbReference type="NCBI Taxonomy" id="35817"/>
    <lineage>
        <taxon>Bacteria</taxon>
        <taxon>Pseudomonadati</taxon>
        <taxon>Campylobacterota</taxon>
        <taxon>Epsilonproteobacteria</taxon>
        <taxon>Campylobacterales</taxon>
        <taxon>Helicobacteraceae</taxon>
        <taxon>Helicobacter</taxon>
    </lineage>
</organism>
<dbReference type="AlphaFoldDB" id="A0A0K2YAQ5"/>
<dbReference type="RefSeq" id="WP_015106150.1">
    <property type="nucleotide sequence ID" value="NZ_AP026684.1"/>
</dbReference>
<feature type="compositionally biased region" description="Basic and acidic residues" evidence="1">
    <location>
        <begin position="284"/>
        <end position="301"/>
    </location>
</feature>
<sequence>MKILLVNQNKMVGKLFENIAKKLDLELVAEEHAEEILPALDESKECFFFADDTAVDGEEYERLKPHLDGVPLSGLLLRKGIEEFGEFTHYIKKPFLPTDILHILQRNMGPSTPATCPSLPQDLGAVSSGSDVDFFKDIDSNLSQLEGLLDTKNLESPSLDEINAKEEPKQEEPQFEAQKEPITSQKEAKTEVEQKEEVETEEVKPKSPKEEEVQETTPLAQEAHDPLALNLDDLLPIDDSEDETHAGLEHDEMLEDLVQEDSSKAQDLMDGMQNIDELMQSAGHEIEQTKEPELQTPKEPDAPTASTDQDPMDILGGLETLEATQENTPTPQEPEVEATIQEVQTPNEALEDAQTLELEGLEGLDDLAPQETKEQTPPTKETPKEAKLGQKSTELEIQDQETPQVAQQALQTGKDLDKLGLEDLEGLDDLEQKPKIKEATEPQSTEVQGQEAQEIQEARVSELEGLGGLELEPQEDITPTKAEQKPTELETQAPQEPTEQEPQAQKGAQELEPQNVENALKGLELEEGTKTQDTPKELQESALEGAELEPQEDIGGLEAQELAEQPPIKGAQKAGVDLEKDPQEYEHIEDIPEPVMSSVVDGTPPPQAISPETPKEQTPKTPKELEIPQELEAQSPEALKEQVTASPKEQEGAPTTELKAVPLHLNLNLQDLLKDLPIDPKLLEGKTLKIQVNLVDKDA</sequence>
<proteinExistence type="predicted"/>
<reference evidence="3" key="1">
    <citation type="submission" date="2014-12" db="EMBL/GenBank/DDBJ databases">
        <authorList>
            <person name="Smet A."/>
        </authorList>
    </citation>
    <scope>NUCLEOTIDE SEQUENCE [LARGE SCALE GENOMIC DNA]</scope>
</reference>
<evidence type="ECO:0000256" key="1">
    <source>
        <dbReference type="SAM" id="MobiDB-lite"/>
    </source>
</evidence>
<feature type="compositionally biased region" description="Basic and acidic residues" evidence="1">
    <location>
        <begin position="613"/>
        <end position="626"/>
    </location>
</feature>
<dbReference type="GeneID" id="76196685"/>
<feature type="compositionally biased region" description="Low complexity" evidence="1">
    <location>
        <begin position="366"/>
        <end position="379"/>
    </location>
</feature>
<dbReference type="EMBL" id="CDMK01000001">
    <property type="protein sequence ID" value="CRI34075.1"/>
    <property type="molecule type" value="Genomic_DNA"/>
</dbReference>
<feature type="compositionally biased region" description="Polar residues" evidence="1">
    <location>
        <begin position="441"/>
        <end position="453"/>
    </location>
</feature>
<feature type="compositionally biased region" description="Basic and acidic residues" evidence="1">
    <location>
        <begin position="430"/>
        <end position="440"/>
    </location>
</feature>
<feature type="compositionally biased region" description="Basic and acidic residues" evidence="1">
    <location>
        <begin position="523"/>
        <end position="539"/>
    </location>
</feature>
<gene>
    <name evidence="2" type="ORF">HHE01_09210</name>
</gene>
<feature type="region of interest" description="Disordered" evidence="1">
    <location>
        <begin position="282"/>
        <end position="657"/>
    </location>
</feature>
<feature type="compositionally biased region" description="Basic and acidic residues" evidence="1">
    <location>
        <begin position="186"/>
        <end position="211"/>
    </location>
</feature>
<evidence type="ECO:0000313" key="2">
    <source>
        <dbReference type="EMBL" id="CRI34075.1"/>
    </source>
</evidence>
<feature type="compositionally biased region" description="Basic and acidic residues" evidence="1">
    <location>
        <begin position="576"/>
        <end position="590"/>
    </location>
</feature>